<reference evidence="3 5" key="2">
    <citation type="submission" date="2019-07" db="EMBL/GenBank/DDBJ databases">
        <title>Genomic Encyclopedia of Type Strains, Phase I: the one thousand microbial genomes (KMG-I) project.</title>
        <authorList>
            <person name="Kyrpides N."/>
        </authorList>
    </citation>
    <scope>NUCLEOTIDE SEQUENCE [LARGE SCALE GENOMIC DNA]</scope>
    <source>
        <strain evidence="3 5">DSM 17909</strain>
    </source>
</reference>
<protein>
    <submittedName>
        <fullName evidence="2">Uncharacterized protein</fullName>
    </submittedName>
</protein>
<dbReference type="RefSeq" id="WP_045970119.1">
    <property type="nucleotide sequence ID" value="NZ_CAWMED010000001.1"/>
</dbReference>
<sequence length="142" mass="17124">MKIVKYIKHIVITAIFLWWFFLSHVTFFFSYKNFEMNNGDFIAKYYYVLPVNIIGIYSWIFHYQPEYVVLYDKEYNYIGQSSPFCLSNGIAGGEHILPEKKLMSKNKYYAYLNVSGGRCQDEYTIPVKEKKWWSQILQYFHL</sequence>
<dbReference type="InterPro" id="IPR045681">
    <property type="entry name" value="DUF6201"/>
</dbReference>
<evidence type="ECO:0000313" key="5">
    <source>
        <dbReference type="Proteomes" id="UP000324170"/>
    </source>
</evidence>
<proteinExistence type="predicted"/>
<organism evidence="2 4">
    <name type="scientific">Xenorhabdus doucetiae</name>
    <dbReference type="NCBI Taxonomy" id="351671"/>
    <lineage>
        <taxon>Bacteria</taxon>
        <taxon>Pseudomonadati</taxon>
        <taxon>Pseudomonadota</taxon>
        <taxon>Gammaproteobacteria</taxon>
        <taxon>Enterobacterales</taxon>
        <taxon>Morganellaceae</taxon>
        <taxon>Xenorhabdus</taxon>
    </lineage>
</organism>
<evidence type="ECO:0000313" key="3">
    <source>
        <dbReference type="EMBL" id="TYO97060.1"/>
    </source>
</evidence>
<dbReference type="OrthoDB" id="5592286at2"/>
<accession>A0A068QRH4</accession>
<dbReference type="STRING" id="351671.XDD1_1685"/>
<evidence type="ECO:0000313" key="4">
    <source>
        <dbReference type="Proteomes" id="UP000032721"/>
    </source>
</evidence>
<feature type="transmembrane region" description="Helical" evidence="1">
    <location>
        <begin position="6"/>
        <end position="29"/>
    </location>
</feature>
<keyword evidence="1" id="KW-0812">Transmembrane</keyword>
<evidence type="ECO:0000313" key="2">
    <source>
        <dbReference type="EMBL" id="CDG17384.1"/>
    </source>
</evidence>
<dbReference type="Proteomes" id="UP000324170">
    <property type="component" value="Unassembled WGS sequence"/>
</dbReference>
<keyword evidence="1" id="KW-1133">Transmembrane helix</keyword>
<dbReference type="Pfam" id="PF19703">
    <property type="entry name" value="DUF6201"/>
    <property type="match status" value="1"/>
</dbReference>
<dbReference type="Proteomes" id="UP000032721">
    <property type="component" value="Chromosome"/>
</dbReference>
<dbReference type="EMBL" id="VNHN01000090">
    <property type="protein sequence ID" value="TYO97060.1"/>
    <property type="molecule type" value="Genomic_DNA"/>
</dbReference>
<dbReference type="EMBL" id="FO704550">
    <property type="protein sequence ID" value="CDG17384.1"/>
    <property type="molecule type" value="Genomic_DNA"/>
</dbReference>
<gene>
    <name evidence="3" type="ORF">LY16_03406</name>
    <name evidence="2" type="ORF">XDD1_1685</name>
</gene>
<dbReference type="HOGENOM" id="CLU_1815084_0_0_6"/>
<feature type="transmembrane region" description="Helical" evidence="1">
    <location>
        <begin position="41"/>
        <end position="60"/>
    </location>
</feature>
<reference evidence="2 4" key="1">
    <citation type="submission" date="2013-07" db="EMBL/GenBank/DDBJ databases">
        <authorList>
            <person name="Genoscope - CEA"/>
        </authorList>
    </citation>
    <scope>NUCLEOTIDE SEQUENCE [LARGE SCALE GENOMIC DNA]</scope>
    <source>
        <strain evidence="2">FRM16</strain>
        <strain evidence="4">FRM16 / DSM 17909</strain>
    </source>
</reference>
<keyword evidence="5" id="KW-1185">Reference proteome</keyword>
<keyword evidence="1" id="KW-0472">Membrane</keyword>
<dbReference type="AlphaFoldDB" id="A0A068QRH4"/>
<name>A0A068QRH4_9GAMM</name>
<evidence type="ECO:0000256" key="1">
    <source>
        <dbReference type="SAM" id="Phobius"/>
    </source>
</evidence>
<dbReference type="KEGG" id="xdo:XDD1_1685"/>